<name>A0A059EXQ1_9MICR</name>
<dbReference type="OrthoDB" id="6226069at2759"/>
<keyword evidence="2" id="KW-1185">Reference proteome</keyword>
<reference evidence="2" key="1">
    <citation type="submission" date="2013-02" db="EMBL/GenBank/DDBJ databases">
        <authorList>
            <consortium name="The Broad Institute Genome Sequencing Platform"/>
            <person name="Cuomo C."/>
            <person name="Becnel J."/>
            <person name="Sanscrainte N."/>
            <person name="Walker B."/>
            <person name="Young S.K."/>
            <person name="Zeng Q."/>
            <person name="Gargeya S."/>
            <person name="Fitzgerald M."/>
            <person name="Haas B."/>
            <person name="Abouelleil A."/>
            <person name="Alvarado L."/>
            <person name="Arachchi H.M."/>
            <person name="Berlin A.M."/>
            <person name="Chapman S.B."/>
            <person name="Dewar J."/>
            <person name="Goldberg J."/>
            <person name="Griggs A."/>
            <person name="Gujja S."/>
            <person name="Hansen M."/>
            <person name="Howarth C."/>
            <person name="Imamovic A."/>
            <person name="Larimer J."/>
            <person name="McCowan C."/>
            <person name="Murphy C."/>
            <person name="Neiman D."/>
            <person name="Pearson M."/>
            <person name="Priest M."/>
            <person name="Roberts A."/>
            <person name="Saif S."/>
            <person name="Shea T."/>
            <person name="Sisk P."/>
            <person name="Sykes S."/>
            <person name="Wortman J."/>
            <person name="Nusbaum C."/>
            <person name="Birren B."/>
        </authorList>
    </citation>
    <scope>NUCLEOTIDE SEQUENCE [LARGE SCALE GENOMIC DNA]</scope>
    <source>
        <strain evidence="2">PRA339</strain>
    </source>
</reference>
<evidence type="ECO:0000313" key="2">
    <source>
        <dbReference type="Proteomes" id="UP000030655"/>
    </source>
</evidence>
<organism evidence="1 2">
    <name type="scientific">Anncaliia algerae PRA339</name>
    <dbReference type="NCBI Taxonomy" id="1288291"/>
    <lineage>
        <taxon>Eukaryota</taxon>
        <taxon>Fungi</taxon>
        <taxon>Fungi incertae sedis</taxon>
        <taxon>Microsporidia</taxon>
        <taxon>Tubulinosematoidea</taxon>
        <taxon>Tubulinosematidae</taxon>
        <taxon>Anncaliia</taxon>
    </lineage>
</organism>
<proteinExistence type="predicted"/>
<dbReference type="Proteomes" id="UP000030655">
    <property type="component" value="Unassembled WGS sequence"/>
</dbReference>
<dbReference type="HOGENOM" id="CLU_044348_9_4_1"/>
<evidence type="ECO:0008006" key="3">
    <source>
        <dbReference type="Google" id="ProtNLM"/>
    </source>
</evidence>
<dbReference type="AlphaFoldDB" id="A0A059EXQ1"/>
<protein>
    <recommendedName>
        <fullName evidence="3">ISXO2-like transposase domain-containing protein</fullName>
    </recommendedName>
</protein>
<evidence type="ECO:0000313" key="1">
    <source>
        <dbReference type="EMBL" id="KCZ79823.1"/>
    </source>
</evidence>
<reference evidence="1 2" key="2">
    <citation type="submission" date="2014-03" db="EMBL/GenBank/DDBJ databases">
        <title>The Genome Sequence of Anncaliia algerae insect isolate PRA339.</title>
        <authorList>
            <consortium name="The Broad Institute Genome Sequencing Platform"/>
            <consortium name="The Broad Institute Genome Sequencing Center for Infectious Disease"/>
            <person name="Cuomo C."/>
            <person name="Becnel J."/>
            <person name="Sanscrainte N."/>
            <person name="Walker B."/>
            <person name="Young S.K."/>
            <person name="Zeng Q."/>
            <person name="Gargeya S."/>
            <person name="Fitzgerald M."/>
            <person name="Haas B."/>
            <person name="Abouelleil A."/>
            <person name="Alvarado L."/>
            <person name="Arachchi H.M."/>
            <person name="Berlin A.M."/>
            <person name="Chapman S.B."/>
            <person name="Dewar J."/>
            <person name="Goldberg J."/>
            <person name="Griggs A."/>
            <person name="Gujja S."/>
            <person name="Hansen M."/>
            <person name="Howarth C."/>
            <person name="Imamovic A."/>
            <person name="Larimer J."/>
            <person name="McCowan C."/>
            <person name="Murphy C."/>
            <person name="Neiman D."/>
            <person name="Pearson M."/>
            <person name="Priest M."/>
            <person name="Roberts A."/>
            <person name="Saif S."/>
            <person name="Shea T."/>
            <person name="Sisk P."/>
            <person name="Sykes S."/>
            <person name="Wortman J."/>
            <person name="Nusbaum C."/>
            <person name="Birren B."/>
        </authorList>
    </citation>
    <scope>NUCLEOTIDE SEQUENCE [LARGE SCALE GENOMIC DNA]</scope>
    <source>
        <strain evidence="1 2">PRA339</strain>
    </source>
</reference>
<accession>A0A059EXQ1</accession>
<dbReference type="VEuPathDB" id="MicrosporidiaDB:H312_02786"/>
<sequence length="73" mass="8685">MNISFLEIFRILIRYGTKSTRYSMINYFEFSKKTVLKIINKLIGLMKTPNYSMNKLSGPRKIIQIDETMLNFK</sequence>
<dbReference type="EMBL" id="KK365227">
    <property type="protein sequence ID" value="KCZ79823.1"/>
    <property type="molecule type" value="Genomic_DNA"/>
</dbReference>
<gene>
    <name evidence="1" type="ORF">H312_02786</name>
</gene>